<organism evidence="1 2">
    <name type="scientific">Streptomyces hiroshimensis</name>
    <dbReference type="NCBI Taxonomy" id="66424"/>
    <lineage>
        <taxon>Bacteria</taxon>
        <taxon>Bacillati</taxon>
        <taxon>Actinomycetota</taxon>
        <taxon>Actinomycetes</taxon>
        <taxon>Kitasatosporales</taxon>
        <taxon>Streptomycetaceae</taxon>
        <taxon>Streptomyces</taxon>
    </lineage>
</organism>
<keyword evidence="2" id="KW-1185">Reference proteome</keyword>
<name>A0ABQ2YAT4_9ACTN</name>
<dbReference type="Proteomes" id="UP000659223">
    <property type="component" value="Unassembled WGS sequence"/>
</dbReference>
<protein>
    <submittedName>
        <fullName evidence="1">Uncharacterized protein</fullName>
    </submittedName>
</protein>
<sequence length="182" mass="19919">MPTYEALPRFTPEQRRTFRPSRPFMAENALYKTFTQAIECPWPTLITHQRISALFTFGRHPMRRLRTAGLALLGATLVASVTASPAQASPGETRTVCADSMTPDGWVDVNWGTSASCRVMSGSNIKMIKQLDGLPVGTQVNACASAQPPKGWTKVQTYYSGGCVVFVNSSFTPNAWLLQKTS</sequence>
<comment type="caution">
    <text evidence="1">The sequence shown here is derived from an EMBL/GenBank/DDBJ whole genome shotgun (WGS) entry which is preliminary data.</text>
</comment>
<accession>A0ABQ2YAT4</accession>
<evidence type="ECO:0000313" key="2">
    <source>
        <dbReference type="Proteomes" id="UP000659223"/>
    </source>
</evidence>
<reference evidence="2" key="1">
    <citation type="journal article" date="2019" name="Int. J. Syst. Evol. Microbiol.">
        <title>The Global Catalogue of Microorganisms (GCM) 10K type strain sequencing project: providing services to taxonomists for standard genome sequencing and annotation.</title>
        <authorList>
            <consortium name="The Broad Institute Genomics Platform"/>
            <consortium name="The Broad Institute Genome Sequencing Center for Infectious Disease"/>
            <person name="Wu L."/>
            <person name="Ma J."/>
        </authorList>
    </citation>
    <scope>NUCLEOTIDE SEQUENCE [LARGE SCALE GENOMIC DNA]</scope>
    <source>
        <strain evidence="2">JCM 4586</strain>
    </source>
</reference>
<gene>
    <name evidence="1" type="ORF">GCM10010324_20930</name>
</gene>
<dbReference type="EMBL" id="BMUT01000003">
    <property type="protein sequence ID" value="GGX75338.1"/>
    <property type="molecule type" value="Genomic_DNA"/>
</dbReference>
<evidence type="ECO:0000313" key="1">
    <source>
        <dbReference type="EMBL" id="GGX75338.1"/>
    </source>
</evidence>
<proteinExistence type="predicted"/>